<dbReference type="Proteomes" id="UP000192247">
    <property type="component" value="Unassembled WGS sequence"/>
</dbReference>
<dbReference type="InParanoid" id="A0A1V9XZR5"/>
<dbReference type="OrthoDB" id="10458963at2759"/>
<evidence type="ECO:0000313" key="1">
    <source>
        <dbReference type="EMBL" id="OQR78942.1"/>
    </source>
</evidence>
<keyword evidence="2" id="KW-1185">Reference proteome</keyword>
<organism evidence="1 2">
    <name type="scientific">Tropilaelaps mercedesae</name>
    <dbReference type="NCBI Taxonomy" id="418985"/>
    <lineage>
        <taxon>Eukaryota</taxon>
        <taxon>Metazoa</taxon>
        <taxon>Ecdysozoa</taxon>
        <taxon>Arthropoda</taxon>
        <taxon>Chelicerata</taxon>
        <taxon>Arachnida</taxon>
        <taxon>Acari</taxon>
        <taxon>Parasitiformes</taxon>
        <taxon>Mesostigmata</taxon>
        <taxon>Gamasina</taxon>
        <taxon>Dermanyssoidea</taxon>
        <taxon>Laelapidae</taxon>
        <taxon>Tropilaelaps</taxon>
    </lineage>
</organism>
<sequence>MRPPSPIPDCEWLTDRIDWHLNRKKPSYYDSPANKDLLQKCKIASRNATITTLFLGSADALLINGYLQVVPILSRVFYCALPSFGSFGAFILGNALTVDANGGKDTAPCHSVGGFLFASIWACHFKRPRLLALAGVPLALTMCLRKKFHDDGVLEGFMMPKSDVSEYVGYSVPYAFMGINWSFIKNFDPNKYDKED</sequence>
<name>A0A1V9XZR5_9ACAR</name>
<proteinExistence type="predicted"/>
<accession>A0A1V9XZR5</accession>
<gene>
    <name evidence="1" type="ORF">BIW11_06074</name>
</gene>
<protein>
    <submittedName>
        <fullName evidence="1">Putative NADH-ubiquinoe oxidoreductase subunit-like</fullName>
    </submittedName>
</protein>
<dbReference type="EMBL" id="MNPL01001644">
    <property type="protein sequence ID" value="OQR78942.1"/>
    <property type="molecule type" value="Genomic_DNA"/>
</dbReference>
<evidence type="ECO:0000313" key="2">
    <source>
        <dbReference type="Proteomes" id="UP000192247"/>
    </source>
</evidence>
<comment type="caution">
    <text evidence="1">The sequence shown here is derived from an EMBL/GenBank/DDBJ whole genome shotgun (WGS) entry which is preliminary data.</text>
</comment>
<reference evidence="1 2" key="1">
    <citation type="journal article" date="2017" name="Gigascience">
        <title>Draft genome of the honey bee ectoparasitic mite, Tropilaelaps mercedesae, is shaped by the parasitic life history.</title>
        <authorList>
            <person name="Dong X."/>
            <person name="Armstrong S.D."/>
            <person name="Xia D."/>
            <person name="Makepeace B.L."/>
            <person name="Darby A.C."/>
            <person name="Kadowaki T."/>
        </authorList>
    </citation>
    <scope>NUCLEOTIDE SEQUENCE [LARGE SCALE GENOMIC DNA]</scope>
    <source>
        <strain evidence="1">Wuxi-XJTLU</strain>
    </source>
</reference>
<dbReference type="AlphaFoldDB" id="A0A1V9XZR5"/>